<dbReference type="Pfam" id="PF00857">
    <property type="entry name" value="Isochorismatase"/>
    <property type="match status" value="1"/>
</dbReference>
<dbReference type="InterPro" id="IPR005123">
    <property type="entry name" value="Oxoglu/Fe-dep_dioxygenase_dom"/>
</dbReference>
<dbReference type="CDD" id="cd00431">
    <property type="entry name" value="cysteine_hydrolases"/>
    <property type="match status" value="1"/>
</dbReference>
<dbReference type="HOGENOM" id="CLU_005335_0_0_1"/>
<dbReference type="Gene3D" id="3.40.50.850">
    <property type="entry name" value="Isochorismatase-like"/>
    <property type="match status" value="1"/>
</dbReference>
<feature type="region of interest" description="Disordered" evidence="2">
    <location>
        <begin position="310"/>
        <end position="439"/>
    </location>
</feature>
<feature type="compositionally biased region" description="Polar residues" evidence="2">
    <location>
        <begin position="417"/>
        <end position="431"/>
    </location>
</feature>
<protein>
    <recommendedName>
        <fullName evidence="3">Fe2OG dioxygenase domain-containing protein</fullName>
    </recommendedName>
</protein>
<dbReference type="InterPro" id="IPR037151">
    <property type="entry name" value="AlkB-like_sf"/>
</dbReference>
<keyword evidence="5" id="KW-1185">Reference proteome</keyword>
<dbReference type="Proteomes" id="UP000027920">
    <property type="component" value="Unassembled WGS sequence"/>
</dbReference>
<dbReference type="AlphaFoldDB" id="A0A072PUH5"/>
<feature type="region of interest" description="Disordered" evidence="2">
    <location>
        <begin position="102"/>
        <end position="124"/>
    </location>
</feature>
<comment type="similarity">
    <text evidence="1">Belongs to the isochorismatase family.</text>
</comment>
<dbReference type="InterPro" id="IPR036380">
    <property type="entry name" value="Isochorismatase-like_sf"/>
</dbReference>
<dbReference type="PANTHER" id="PTHR31212">
    <property type="entry name" value="ALPHA-KETOGLUTARATE-DEPENDENT DIOXYGENASE ALKB HOMOLOG 3"/>
    <property type="match status" value="1"/>
</dbReference>
<evidence type="ECO:0000256" key="2">
    <source>
        <dbReference type="SAM" id="MobiDB-lite"/>
    </source>
</evidence>
<feature type="compositionally biased region" description="Polar residues" evidence="2">
    <location>
        <begin position="331"/>
        <end position="345"/>
    </location>
</feature>
<dbReference type="GO" id="GO:0006307">
    <property type="term" value="P:DNA alkylation repair"/>
    <property type="evidence" value="ECO:0007669"/>
    <property type="project" value="InterPro"/>
</dbReference>
<dbReference type="STRING" id="1182545.A0A072PUH5"/>
<dbReference type="RefSeq" id="XP_013265593.1">
    <property type="nucleotide sequence ID" value="XM_013410139.1"/>
</dbReference>
<evidence type="ECO:0000313" key="4">
    <source>
        <dbReference type="EMBL" id="KEF63003.1"/>
    </source>
</evidence>
<comment type="caution">
    <text evidence="4">The sequence shown here is derived from an EMBL/GenBank/DDBJ whole genome shotgun (WGS) entry which is preliminary data.</text>
</comment>
<name>A0A072PUH5_9EURO</name>
<dbReference type="OrthoDB" id="445341at2759"/>
<dbReference type="InterPro" id="IPR032854">
    <property type="entry name" value="ALKBH3"/>
</dbReference>
<dbReference type="PROSITE" id="PS51471">
    <property type="entry name" value="FE2OG_OXY"/>
    <property type="match status" value="1"/>
</dbReference>
<accession>A0A072PUH5</accession>
<dbReference type="Gene3D" id="2.60.120.590">
    <property type="entry name" value="Alpha-ketoglutarate-dependent dioxygenase AlkB-like"/>
    <property type="match status" value="1"/>
</dbReference>
<dbReference type="SUPFAM" id="SSF52499">
    <property type="entry name" value="Isochorismatase-like hydrolases"/>
    <property type="match status" value="1"/>
</dbReference>
<dbReference type="VEuPathDB" id="FungiDB:A1O9_00978"/>
<reference evidence="4 5" key="1">
    <citation type="submission" date="2013-03" db="EMBL/GenBank/DDBJ databases">
        <title>The Genome Sequence of Exophiala aquamarina CBS 119918.</title>
        <authorList>
            <consortium name="The Broad Institute Genomics Platform"/>
            <person name="Cuomo C."/>
            <person name="de Hoog S."/>
            <person name="Gorbushina A."/>
            <person name="Walker B."/>
            <person name="Young S.K."/>
            <person name="Zeng Q."/>
            <person name="Gargeya S."/>
            <person name="Fitzgerald M."/>
            <person name="Haas B."/>
            <person name="Abouelleil A."/>
            <person name="Allen A.W."/>
            <person name="Alvarado L."/>
            <person name="Arachchi H.M."/>
            <person name="Berlin A.M."/>
            <person name="Chapman S.B."/>
            <person name="Gainer-Dewar J."/>
            <person name="Goldberg J."/>
            <person name="Griggs A."/>
            <person name="Gujja S."/>
            <person name="Hansen M."/>
            <person name="Howarth C."/>
            <person name="Imamovic A."/>
            <person name="Ireland A."/>
            <person name="Larimer J."/>
            <person name="McCowan C."/>
            <person name="Murphy C."/>
            <person name="Pearson M."/>
            <person name="Poon T.W."/>
            <person name="Priest M."/>
            <person name="Roberts A."/>
            <person name="Saif S."/>
            <person name="Shea T."/>
            <person name="Sisk P."/>
            <person name="Sykes S."/>
            <person name="Wortman J."/>
            <person name="Nusbaum C."/>
            <person name="Birren B."/>
        </authorList>
    </citation>
    <scope>NUCLEOTIDE SEQUENCE [LARGE SCALE GENOMIC DNA]</scope>
    <source>
        <strain evidence="4 5">CBS 119918</strain>
    </source>
</reference>
<dbReference type="InterPro" id="IPR027450">
    <property type="entry name" value="AlkB-like"/>
</dbReference>
<proteinExistence type="inferred from homology"/>
<dbReference type="InterPro" id="IPR000868">
    <property type="entry name" value="Isochorismatase-like_dom"/>
</dbReference>
<gene>
    <name evidence="4" type="ORF">A1O9_00978</name>
</gene>
<evidence type="ECO:0000259" key="3">
    <source>
        <dbReference type="PROSITE" id="PS51471"/>
    </source>
</evidence>
<evidence type="ECO:0000313" key="5">
    <source>
        <dbReference type="Proteomes" id="UP000027920"/>
    </source>
</evidence>
<dbReference type="GO" id="GO:0051213">
    <property type="term" value="F:dioxygenase activity"/>
    <property type="evidence" value="ECO:0007669"/>
    <property type="project" value="InterPro"/>
</dbReference>
<dbReference type="EMBL" id="AMGV01000001">
    <property type="protein sequence ID" value="KEF63003.1"/>
    <property type="molecule type" value="Genomic_DNA"/>
</dbReference>
<feature type="domain" description="Fe2OG dioxygenase" evidence="3">
    <location>
        <begin position="570"/>
        <end position="692"/>
    </location>
</feature>
<organism evidence="4 5">
    <name type="scientific">Exophiala aquamarina CBS 119918</name>
    <dbReference type="NCBI Taxonomy" id="1182545"/>
    <lineage>
        <taxon>Eukaryota</taxon>
        <taxon>Fungi</taxon>
        <taxon>Dikarya</taxon>
        <taxon>Ascomycota</taxon>
        <taxon>Pezizomycotina</taxon>
        <taxon>Eurotiomycetes</taxon>
        <taxon>Chaetothyriomycetidae</taxon>
        <taxon>Chaetothyriales</taxon>
        <taxon>Herpotrichiellaceae</taxon>
        <taxon>Exophiala</taxon>
    </lineage>
</organism>
<dbReference type="PANTHER" id="PTHR31212:SF5">
    <property type="entry name" value="ISOCHORISMATASE FAMILY PROTEIN FAMILY (AFU_ORTHOLOGUE AFUA_3G14500)"/>
    <property type="match status" value="1"/>
</dbReference>
<dbReference type="GeneID" id="25275927"/>
<feature type="compositionally biased region" description="Pro residues" evidence="2">
    <location>
        <begin position="377"/>
        <end position="387"/>
    </location>
</feature>
<dbReference type="Pfam" id="PF13532">
    <property type="entry name" value="2OG-FeII_Oxy_2"/>
    <property type="match status" value="1"/>
</dbReference>
<sequence>MMFPVGSFPAGPPIETRKALLLLDFQNDFVDPDGRLPVQNVPSFISDLPSLVAEFRAKGVIIWCGTEFKHTTSSISTTTGSHAILLRQSLKDEELSEEIGEYLNNPDHTRSPTEDPLSPSSKPDVVHDREAFLAPTMTPTKYRCCIPGSWGIRYPETLATAIDQSQDLVLLKSNYSAFVDTSLLMQLRTMLITELYICGSLSNISVYATVLDAVCHGLQVTIIEDLLGFNDELCHVEAVRQMADDMGANGMDCQELRDDLAGLLGDVIREEDFPTTFQVSLPPPSRTNKSHNSAQHINDWIARLESESDTHLPTVEEGTSSKIVEDLPVPSLNSYAKSESSYQRSDSTKVEHNPPRKRSASDLNPSEHDRLLTSAQPPSPRPPPPNPVNVAEHKEQNQGTQTRKRRPSHESSAMPAHSSSETLAETRTISPGSKKDPESEIDLLKYDASGVELTQAGGGMLPKKKTKLVQDTLGPEDKIGQGDSRLYVDLLDEAEADAAFHACKKSIKWQKMFHRTGEVPRLVAVQGDILEDGSQVPIYRHPADESPVLLPFDPVVDKLRKAAESVVRHPLNHALIQWYRNSEDNISEHSDKSLDIVQGSTIVNFSLGARRTMILRTKKSKVSDEGEQAGGETIRPSQRIHLTHNSLFVLGPETNQHWLHAIRADKRLASEKDPAELAFDGARISVTLRHIGTFVNPHNNTIWGQGATAKDKSQAAQLLAGADAEKKGELMIRAFGQENHRSTDWDWNQWYGEGFDLVNFETKSA</sequence>
<evidence type="ECO:0000256" key="1">
    <source>
        <dbReference type="ARBA" id="ARBA00006336"/>
    </source>
</evidence>
<dbReference type="SUPFAM" id="SSF51197">
    <property type="entry name" value="Clavaminate synthase-like"/>
    <property type="match status" value="1"/>
</dbReference>